<dbReference type="PANTHER" id="PTHR43685:SF3">
    <property type="entry name" value="SLR2126 PROTEIN"/>
    <property type="match status" value="1"/>
</dbReference>
<dbReference type="InterPro" id="IPR027791">
    <property type="entry name" value="Galactosyl_T_C"/>
</dbReference>
<keyword evidence="1 4" id="KW-0808">Transferase</keyword>
<dbReference type="InterPro" id="IPR050834">
    <property type="entry name" value="Glycosyltransf_2"/>
</dbReference>
<feature type="domain" description="Glycosyltransferase 2-like" evidence="2">
    <location>
        <begin position="5"/>
        <end position="127"/>
    </location>
</feature>
<dbReference type="Gene3D" id="3.90.550.10">
    <property type="entry name" value="Spore Coat Polysaccharide Biosynthesis Protein SpsA, Chain A"/>
    <property type="match status" value="1"/>
</dbReference>
<dbReference type="InterPro" id="IPR029044">
    <property type="entry name" value="Nucleotide-diphossugar_trans"/>
</dbReference>
<evidence type="ECO:0000313" key="5">
    <source>
        <dbReference type="Proteomes" id="UP000315439"/>
    </source>
</evidence>
<dbReference type="OrthoDB" id="9801954at2"/>
<dbReference type="Pfam" id="PF00535">
    <property type="entry name" value="Glycos_transf_2"/>
    <property type="match status" value="1"/>
</dbReference>
<proteinExistence type="predicted"/>
<keyword evidence="5" id="KW-1185">Reference proteome</keyword>
<accession>A0A545UGT9</accession>
<feature type="domain" description="Galactosyltransferase C-terminal" evidence="3">
    <location>
        <begin position="173"/>
        <end position="221"/>
    </location>
</feature>
<dbReference type="InterPro" id="IPR001173">
    <property type="entry name" value="Glyco_trans_2-like"/>
</dbReference>
<dbReference type="PANTHER" id="PTHR43685">
    <property type="entry name" value="GLYCOSYLTRANSFERASE"/>
    <property type="match status" value="1"/>
</dbReference>
<dbReference type="GO" id="GO:0016740">
    <property type="term" value="F:transferase activity"/>
    <property type="evidence" value="ECO:0007669"/>
    <property type="project" value="UniProtKB-KW"/>
</dbReference>
<dbReference type="EMBL" id="VIKS01000004">
    <property type="protein sequence ID" value="TQV88665.1"/>
    <property type="molecule type" value="Genomic_DNA"/>
</dbReference>
<protein>
    <submittedName>
        <fullName evidence="4">Glycosyltransferase</fullName>
    </submittedName>
</protein>
<organism evidence="4 5">
    <name type="scientific">Aliikangiella coralliicola</name>
    <dbReference type="NCBI Taxonomy" id="2592383"/>
    <lineage>
        <taxon>Bacteria</taxon>
        <taxon>Pseudomonadati</taxon>
        <taxon>Pseudomonadota</taxon>
        <taxon>Gammaproteobacteria</taxon>
        <taxon>Oceanospirillales</taxon>
        <taxon>Pleioneaceae</taxon>
        <taxon>Aliikangiella</taxon>
    </lineage>
</organism>
<evidence type="ECO:0000313" key="4">
    <source>
        <dbReference type="EMBL" id="TQV88665.1"/>
    </source>
</evidence>
<dbReference type="AlphaFoldDB" id="A0A545UGT9"/>
<reference evidence="4 5" key="1">
    <citation type="submission" date="2019-07" db="EMBL/GenBank/DDBJ databases">
        <title>Draft genome for Aliikangiella sp. M105.</title>
        <authorList>
            <person name="Wang G."/>
        </authorList>
    </citation>
    <scope>NUCLEOTIDE SEQUENCE [LARGE SCALE GENOMIC DNA]</scope>
    <source>
        <strain evidence="4 5">M105</strain>
    </source>
</reference>
<dbReference type="Proteomes" id="UP000315439">
    <property type="component" value="Unassembled WGS sequence"/>
</dbReference>
<gene>
    <name evidence="4" type="ORF">FLL46_06095</name>
</gene>
<comment type="caution">
    <text evidence="4">The sequence shown here is derived from an EMBL/GenBank/DDBJ whole genome shotgun (WGS) entry which is preliminary data.</text>
</comment>
<sequence length="300" mass="34198">MMKISVVIPTYNRSELLSYTLQSIVNQTLAQSEFEVIVVDDGGTDNCRETCDAFAKKINIRYYWQPDNGFRAGKARNIGVTAAEGQYIVFIDSGVLLAAKTLENHLRQHELSPSPLVCIGYVYGFEIPNNQVDEMLAIISPETVDQSIAELSQRGLSDIRQKQYDEFGFNISSWPAPFDIFWTCHVSAEKEELMKVGLFDESFNTWGGEDVDLGVRLFMNNNRYIVDKSICSLHWPHKKYVEDHNKESETAAQKIHKKYNLWQTSFYGVDLNNEKYSLNKVINILSQSNQTQGLNANARI</sequence>
<evidence type="ECO:0000256" key="1">
    <source>
        <dbReference type="ARBA" id="ARBA00022679"/>
    </source>
</evidence>
<evidence type="ECO:0000259" key="2">
    <source>
        <dbReference type="Pfam" id="PF00535"/>
    </source>
</evidence>
<dbReference type="Pfam" id="PF02709">
    <property type="entry name" value="Glyco_transf_7C"/>
    <property type="match status" value="1"/>
</dbReference>
<name>A0A545UGT9_9GAMM</name>
<dbReference type="SUPFAM" id="SSF53448">
    <property type="entry name" value="Nucleotide-diphospho-sugar transferases"/>
    <property type="match status" value="1"/>
</dbReference>
<evidence type="ECO:0000259" key="3">
    <source>
        <dbReference type="Pfam" id="PF02709"/>
    </source>
</evidence>